<keyword evidence="3" id="KW-1185">Reference proteome</keyword>
<comment type="caution">
    <text evidence="2">The sequence shown here is derived from an EMBL/GenBank/DDBJ whole genome shotgun (WGS) entry which is preliminary data.</text>
</comment>
<feature type="region of interest" description="Disordered" evidence="1">
    <location>
        <begin position="450"/>
        <end position="474"/>
    </location>
</feature>
<accession>A0A4R4VKW1</accession>
<dbReference type="RefSeq" id="WP_132598342.1">
    <property type="nucleotide sequence ID" value="NZ_SMKO01000091.1"/>
</dbReference>
<feature type="region of interest" description="Disordered" evidence="1">
    <location>
        <begin position="1"/>
        <end position="22"/>
    </location>
</feature>
<gene>
    <name evidence="2" type="ORF">E1292_28360</name>
</gene>
<dbReference type="Proteomes" id="UP000295258">
    <property type="component" value="Unassembled WGS sequence"/>
</dbReference>
<organism evidence="2 3">
    <name type="scientific">Nonomuraea deserti</name>
    <dbReference type="NCBI Taxonomy" id="1848322"/>
    <lineage>
        <taxon>Bacteria</taxon>
        <taxon>Bacillati</taxon>
        <taxon>Actinomycetota</taxon>
        <taxon>Actinomycetes</taxon>
        <taxon>Streptosporangiales</taxon>
        <taxon>Streptosporangiaceae</taxon>
        <taxon>Nonomuraea</taxon>
    </lineage>
</organism>
<sequence length="812" mass="87194">MTDLGDRRVENSATPPQTAAAGTLWRPFEEEPLLTPMMALGWDATAPQDRARLVQYLSALVAARRAPVHVNVAFNAVYFGYDVVTGGYVGGPLDLFAFPQVRFGETTEALPVGAMVNIAAGDQPLFAEVVYKEGEHPALETDGALPGWLSGAPAGATGPGVADAPPDGSVLRERLVIDVDAFGQGFSATLARLDRLRHRGRWLDADGHILLDARYATRHDADLDDTEFYAQYLLTRGRDQLRSAAAPLPLTTVLSDNASEGQLAAALTGMLATVADALASLPELRMWRGYAFTRASLTARLGDPGPLGGGDLGSLAAQLARSAVPSRRSRWAPSPTVTYTAVGPRLRSVRDGATQLLDVGYALAVCHANAVISDYARRETDEATGLLPGEVHLRLDDPWQGGGVWRAEYPDSTYVHIDVTEPLGLGWLSTLPPVLPDELDADLADGAVHTASRSASESVLTPTPPQPEPQSEPELVLEIPQPEPKDAGGLGELTVTDSQVSWTQALRLTHLLEGRLPLPDSICTQMRDAGLSDVRMRLIVTHDGYDLDPAEATQTVNTDLFANPQMMGIEWPLEFFAGIVLTCTWGRGASTVRATTTLLDCPVILDGMEIEHRYDPRILTRDAAPGQPRRTGERDRRSGTSPLSLPQRVLRAVRCLGLLDPDGRAVLARAHLPAAVNIIAEANAGAELDVAVEGLLAAGDLRSDVGSVDVTGQLCFPPIPGALTVPLVIYEPRPVKGSPRAAAPRRSPALEARFVRTHSVAGHLRRIGDVGWAASEEARQAYREDRVRFRLFGPAELPEGYTYIRPHSRGSS</sequence>
<proteinExistence type="predicted"/>
<dbReference type="AlphaFoldDB" id="A0A4R4VKW1"/>
<reference evidence="2 3" key="1">
    <citation type="submission" date="2019-03" db="EMBL/GenBank/DDBJ databases">
        <title>Draft genome sequences of novel Actinobacteria.</title>
        <authorList>
            <person name="Sahin N."/>
            <person name="Ay H."/>
            <person name="Saygin H."/>
        </authorList>
    </citation>
    <scope>NUCLEOTIDE SEQUENCE [LARGE SCALE GENOMIC DNA]</scope>
    <source>
        <strain evidence="2 3">KC310</strain>
    </source>
</reference>
<evidence type="ECO:0000256" key="1">
    <source>
        <dbReference type="SAM" id="MobiDB-lite"/>
    </source>
</evidence>
<protein>
    <submittedName>
        <fullName evidence="2">Uncharacterized protein</fullName>
    </submittedName>
</protein>
<dbReference type="EMBL" id="SMKO01000091">
    <property type="protein sequence ID" value="TDD00570.1"/>
    <property type="molecule type" value="Genomic_DNA"/>
</dbReference>
<evidence type="ECO:0000313" key="3">
    <source>
        <dbReference type="Proteomes" id="UP000295258"/>
    </source>
</evidence>
<name>A0A4R4VKW1_9ACTN</name>
<feature type="region of interest" description="Disordered" evidence="1">
    <location>
        <begin position="617"/>
        <end position="643"/>
    </location>
</feature>
<evidence type="ECO:0000313" key="2">
    <source>
        <dbReference type="EMBL" id="TDD00570.1"/>
    </source>
</evidence>
<feature type="compositionally biased region" description="Basic and acidic residues" evidence="1">
    <location>
        <begin position="1"/>
        <end position="10"/>
    </location>
</feature>